<dbReference type="InterPro" id="IPR001509">
    <property type="entry name" value="Epimerase_deHydtase"/>
</dbReference>
<dbReference type="STRING" id="578942.SAMN05216289_12322"/>
<dbReference type="AlphaFoldDB" id="A0A1I4Z6T1"/>
<dbReference type="RefSeq" id="WP_092409110.1">
    <property type="nucleotide sequence ID" value="NZ_FOVF01000023.1"/>
</dbReference>
<gene>
    <name evidence="3" type="ORF">SAMN05216289_12322</name>
</gene>
<feature type="chain" id="PRO_5011693647" evidence="1">
    <location>
        <begin position="29"/>
        <end position="383"/>
    </location>
</feature>
<reference evidence="3 4" key="1">
    <citation type="submission" date="2016-10" db="EMBL/GenBank/DDBJ databases">
        <authorList>
            <person name="de Groot N.N."/>
        </authorList>
    </citation>
    <scope>NUCLEOTIDE SEQUENCE [LARGE SCALE GENOMIC DNA]</scope>
    <source>
        <strain evidence="3 4">CGMCC 1.7659</strain>
    </source>
</reference>
<evidence type="ECO:0000256" key="1">
    <source>
        <dbReference type="SAM" id="SignalP"/>
    </source>
</evidence>
<name>A0A1I4Z6T1_9GAMM</name>
<dbReference type="Pfam" id="PF01370">
    <property type="entry name" value="Epimerase"/>
    <property type="match status" value="2"/>
</dbReference>
<sequence>MSISRRNLIKLGALAGAMGLTASRAFSAGPPTQGGKPLRILILGGTGFIGPHQVRHALARGHQVTVFNRGQREADLPAAVEHLRGDRSTGALDALKGREWDVCIDNPTSTPYWVRDAGKVLKGKVGQYVFVSTISVYADNSKPGADESAALEKYAGKDVMKETRESMLADMRLYGPLKAACEREAVQWFPDITTIVRPGLIVGPGDPTDRFSYWPLRLARGGEVLAPGDGSDPVQFIDARDLAEWMIRLVETRRFGTFNATGPDYSMSTAAMLYGIRATNTAGAHLNWVPTRFLEEQKIAPWSDLPVWIPAQGDSAGFASRSIARALEAGLSFRSLATTAGDTLAWFRTLPAERQAKLGAGLSAQREAEVLAAWKSKAAATPG</sequence>
<evidence type="ECO:0000313" key="3">
    <source>
        <dbReference type="EMBL" id="SFN45984.1"/>
    </source>
</evidence>
<dbReference type="Proteomes" id="UP000198575">
    <property type="component" value="Unassembled WGS sequence"/>
</dbReference>
<keyword evidence="4" id="KW-1185">Reference proteome</keyword>
<dbReference type="PANTHER" id="PTHR43245:SF13">
    <property type="entry name" value="UDP-D-APIOSE_UDP-D-XYLOSE SYNTHASE 2"/>
    <property type="match status" value="1"/>
</dbReference>
<dbReference type="PANTHER" id="PTHR43245">
    <property type="entry name" value="BIFUNCTIONAL POLYMYXIN RESISTANCE PROTEIN ARNA"/>
    <property type="match status" value="1"/>
</dbReference>
<dbReference type="Gene3D" id="3.40.50.720">
    <property type="entry name" value="NAD(P)-binding Rossmann-like Domain"/>
    <property type="match status" value="1"/>
</dbReference>
<proteinExistence type="predicted"/>
<feature type="signal peptide" evidence="1">
    <location>
        <begin position="1"/>
        <end position="28"/>
    </location>
</feature>
<evidence type="ECO:0000259" key="2">
    <source>
        <dbReference type="Pfam" id="PF01370"/>
    </source>
</evidence>
<evidence type="ECO:0000313" key="4">
    <source>
        <dbReference type="Proteomes" id="UP000198575"/>
    </source>
</evidence>
<dbReference type="EMBL" id="FOVF01000023">
    <property type="protein sequence ID" value="SFN45984.1"/>
    <property type="molecule type" value="Genomic_DNA"/>
</dbReference>
<dbReference type="SUPFAM" id="SSF51735">
    <property type="entry name" value="NAD(P)-binding Rossmann-fold domains"/>
    <property type="match status" value="1"/>
</dbReference>
<dbReference type="InterPro" id="IPR050177">
    <property type="entry name" value="Lipid_A_modif_metabolic_enz"/>
</dbReference>
<organism evidence="3 4">
    <name type="scientific">Dokdonella immobilis</name>
    <dbReference type="NCBI Taxonomy" id="578942"/>
    <lineage>
        <taxon>Bacteria</taxon>
        <taxon>Pseudomonadati</taxon>
        <taxon>Pseudomonadota</taxon>
        <taxon>Gammaproteobacteria</taxon>
        <taxon>Lysobacterales</taxon>
        <taxon>Rhodanobacteraceae</taxon>
        <taxon>Dokdonella</taxon>
    </lineage>
</organism>
<keyword evidence="1" id="KW-0732">Signal</keyword>
<dbReference type="OrthoDB" id="7941246at2"/>
<feature type="domain" description="NAD-dependent epimerase/dehydratase" evidence="2">
    <location>
        <begin position="40"/>
        <end position="75"/>
    </location>
</feature>
<accession>A0A1I4Z6T1</accession>
<dbReference type="InterPro" id="IPR006311">
    <property type="entry name" value="TAT_signal"/>
</dbReference>
<dbReference type="PROSITE" id="PS51318">
    <property type="entry name" value="TAT"/>
    <property type="match status" value="1"/>
</dbReference>
<feature type="domain" description="NAD-dependent epimerase/dehydratase" evidence="2">
    <location>
        <begin position="124"/>
        <end position="254"/>
    </location>
</feature>
<protein>
    <submittedName>
        <fullName evidence="3">2'-hydroxyisoflavone reductase</fullName>
    </submittedName>
</protein>
<dbReference type="InterPro" id="IPR036291">
    <property type="entry name" value="NAD(P)-bd_dom_sf"/>
</dbReference>